<dbReference type="Gene3D" id="2.120.10.30">
    <property type="entry name" value="TolB, C-terminal domain"/>
    <property type="match status" value="1"/>
</dbReference>
<comment type="caution">
    <text evidence="1">The sequence shown here is derived from an EMBL/GenBank/DDBJ whole genome shotgun (WGS) entry which is preliminary data.</text>
</comment>
<dbReference type="AlphaFoldDB" id="A0AAV8TJL1"/>
<protein>
    <recommendedName>
        <fullName evidence="3">NHL repeat-containing protein 2</fullName>
    </recommendedName>
</protein>
<reference evidence="1 2" key="1">
    <citation type="submission" date="2021-09" db="EMBL/GenBank/DDBJ databases">
        <title>Genomic insights and catalytic innovation underlie evolution of tropane alkaloids biosynthesis.</title>
        <authorList>
            <person name="Wang Y.-J."/>
            <person name="Tian T."/>
            <person name="Huang J.-P."/>
            <person name="Huang S.-X."/>
        </authorList>
    </citation>
    <scope>NUCLEOTIDE SEQUENCE [LARGE SCALE GENOMIC DNA]</scope>
    <source>
        <strain evidence="1">KIB-2018</strain>
        <tissue evidence="1">Leaf</tissue>
    </source>
</reference>
<keyword evidence="2" id="KW-1185">Reference proteome</keyword>
<gene>
    <name evidence="1" type="ORF">K2173_021717</name>
</gene>
<sequence>MRGRRRGIILLDPEMMYTRYQRVRRISTLLPHVFQGSHHLKPYRAIINLSVLCVMPLASSIDNGFRDFKRVIQSQRYSTRMEVSNEYCLKEASGILSFIESTLYEIQGLNHHWFNLPEERIDSLKKGGTFFVLAGQLLENPRMVAMLEKVKSVQQRFPQLNVIGFHSGSSISSAGDQALLLRLIMSEFITFPILWSNMNFSKIENGAFYVLFRDFRNPAIFNENLELEMLNKAVLKLNAQVDGNVDEENPSLRCLKGTWSKQSETITEPNSCSLLQNLFLYFPGCISADENGNRLFLSDSNHHRVIILDGNGKILDCIGSSPGFEDGDFESAKLIRPAASFYSDTEDCLYVVDSENHAIRRVDMERRVLETVYPSSIRKKQKSVWTWIANKLGFGKKSKAEFEEFSSQSLVFPWHLLKSVDNDFLIISRSFETLWIMDLASGEIKEKIEGHSNIMEICGLLIMEKESILTQMPRNWLQVQTDAHCSLKWLSYASLLPSLTTFQDHIVMCDAVAQRVLKLSREAGACSTILFSNFGILGFPYWISFPLERVYYVAGACKTFIDNIQCFTLLPGRIDIRLNIDIPIGTKLVEPLSEECIQRQARGAAIEVQGAEGTVGSSNKVGAAQQWYDELDNLAFETPEPEINVEEEHTTLDVKSQDGRFHIDSAVNTSPGASEVVVYAALYLKLKTHPEYEETREEYAARIADILNPARSGEMERDSCFQLLSQSHGDLRDLIFLRPLHVRVKLETLDHPKADNTKNIVLTNSAVEVNVSL</sequence>
<proteinExistence type="predicted"/>
<organism evidence="1 2">
    <name type="scientific">Erythroxylum novogranatense</name>
    <dbReference type="NCBI Taxonomy" id="1862640"/>
    <lineage>
        <taxon>Eukaryota</taxon>
        <taxon>Viridiplantae</taxon>
        <taxon>Streptophyta</taxon>
        <taxon>Embryophyta</taxon>
        <taxon>Tracheophyta</taxon>
        <taxon>Spermatophyta</taxon>
        <taxon>Magnoliopsida</taxon>
        <taxon>eudicotyledons</taxon>
        <taxon>Gunneridae</taxon>
        <taxon>Pentapetalae</taxon>
        <taxon>rosids</taxon>
        <taxon>fabids</taxon>
        <taxon>Malpighiales</taxon>
        <taxon>Erythroxylaceae</taxon>
        <taxon>Erythroxylum</taxon>
    </lineage>
</organism>
<evidence type="ECO:0000313" key="2">
    <source>
        <dbReference type="Proteomes" id="UP001159364"/>
    </source>
</evidence>
<evidence type="ECO:0008006" key="3">
    <source>
        <dbReference type="Google" id="ProtNLM"/>
    </source>
</evidence>
<dbReference type="PANTHER" id="PTHR46388:SF3">
    <property type="entry name" value="DUF1618 DOMAIN-CONTAINING PROTEIN"/>
    <property type="match status" value="1"/>
</dbReference>
<dbReference type="InterPro" id="IPR011042">
    <property type="entry name" value="6-blade_b-propeller_TolB-like"/>
</dbReference>
<dbReference type="PANTHER" id="PTHR46388">
    <property type="entry name" value="NHL REPEAT-CONTAINING PROTEIN 2"/>
    <property type="match status" value="1"/>
</dbReference>
<dbReference type="SUPFAM" id="SSF63825">
    <property type="entry name" value="YWTD domain"/>
    <property type="match status" value="1"/>
</dbReference>
<accession>A0AAV8TJL1</accession>
<dbReference type="FunFam" id="2.120.10.30:FF:000108">
    <property type="entry name" value="NHL domain-containing protein"/>
    <property type="match status" value="1"/>
</dbReference>
<name>A0AAV8TJL1_9ROSI</name>
<evidence type="ECO:0000313" key="1">
    <source>
        <dbReference type="EMBL" id="KAJ8766200.1"/>
    </source>
</evidence>
<dbReference type="Proteomes" id="UP001159364">
    <property type="component" value="Linkage Group LG05"/>
</dbReference>
<dbReference type="EMBL" id="JAIWQS010000005">
    <property type="protein sequence ID" value="KAJ8766200.1"/>
    <property type="molecule type" value="Genomic_DNA"/>
</dbReference>